<name>A0A1G9X6I9_9ACTN</name>
<organism evidence="1 2">
    <name type="scientific">Actinacidiphila guanduensis</name>
    <dbReference type="NCBI Taxonomy" id="310781"/>
    <lineage>
        <taxon>Bacteria</taxon>
        <taxon>Bacillati</taxon>
        <taxon>Actinomycetota</taxon>
        <taxon>Actinomycetes</taxon>
        <taxon>Kitasatosporales</taxon>
        <taxon>Streptomycetaceae</taxon>
        <taxon>Actinacidiphila</taxon>
    </lineage>
</organism>
<keyword evidence="2" id="KW-1185">Reference proteome</keyword>
<reference evidence="1 2" key="1">
    <citation type="submission" date="2016-10" db="EMBL/GenBank/DDBJ databases">
        <authorList>
            <person name="de Groot N.N."/>
        </authorList>
    </citation>
    <scope>NUCLEOTIDE SEQUENCE [LARGE SCALE GENOMIC DNA]</scope>
    <source>
        <strain evidence="1 2">CGMCC 4.2022</strain>
    </source>
</reference>
<proteinExistence type="predicted"/>
<dbReference type="STRING" id="310781.SAMN05216259_10217"/>
<sequence>MSQGCSGGDLANAAYQVCLALLHRWESAPGPATTEDFAAAIRASLAAQALFEGPGTSSDANEES</sequence>
<dbReference type="Proteomes" id="UP000199341">
    <property type="component" value="Unassembled WGS sequence"/>
</dbReference>
<protein>
    <submittedName>
        <fullName evidence="1">Uncharacterized protein</fullName>
    </submittedName>
</protein>
<gene>
    <name evidence="1" type="ORF">SAMN05216259_10217</name>
</gene>
<evidence type="ECO:0000313" key="1">
    <source>
        <dbReference type="EMBL" id="SDM92368.1"/>
    </source>
</evidence>
<dbReference type="AlphaFoldDB" id="A0A1G9X6I9"/>
<dbReference type="RefSeq" id="WP_093782765.1">
    <property type="nucleotide sequence ID" value="NZ_FNIE01000002.1"/>
</dbReference>
<evidence type="ECO:0000313" key="2">
    <source>
        <dbReference type="Proteomes" id="UP000199341"/>
    </source>
</evidence>
<accession>A0A1G9X6I9</accession>
<dbReference type="EMBL" id="FNIE01000002">
    <property type="protein sequence ID" value="SDM92368.1"/>
    <property type="molecule type" value="Genomic_DNA"/>
</dbReference>